<gene>
    <name evidence="1" type="ORF">DSL72_006450</name>
</gene>
<dbReference type="AlphaFoldDB" id="A0A8A3PN51"/>
<dbReference type="Proteomes" id="UP000672032">
    <property type="component" value="Chromosome 7"/>
</dbReference>
<organism evidence="1 2">
    <name type="scientific">Monilinia vaccinii-corymbosi</name>
    <dbReference type="NCBI Taxonomy" id="61207"/>
    <lineage>
        <taxon>Eukaryota</taxon>
        <taxon>Fungi</taxon>
        <taxon>Dikarya</taxon>
        <taxon>Ascomycota</taxon>
        <taxon>Pezizomycotina</taxon>
        <taxon>Leotiomycetes</taxon>
        <taxon>Helotiales</taxon>
        <taxon>Sclerotiniaceae</taxon>
        <taxon>Monilinia</taxon>
    </lineage>
</organism>
<accession>A0A8A3PN51</accession>
<evidence type="ECO:0000313" key="2">
    <source>
        <dbReference type="Proteomes" id="UP000672032"/>
    </source>
</evidence>
<dbReference type="OrthoDB" id="3513389at2759"/>
<proteinExistence type="predicted"/>
<sequence length="169" mass="19310">MSLTPYEPFGLPKRQKQTQLEKILQSIYSTLSLVELDDGRGIIFGTGHFYVHYFNGVEIYVDAEGYGCMQRAGETRRNIKRPANRQAELESFMEKKLGNMSEMGLLKYAVQRLTEKEATQDELPPTAVKESDASLPVLAETSQEKVERRRTSFRCHTSQIHINFSDTTL</sequence>
<keyword evidence="2" id="KW-1185">Reference proteome</keyword>
<protein>
    <submittedName>
        <fullName evidence="1">Uncharacterized protein</fullName>
    </submittedName>
</protein>
<evidence type="ECO:0000313" key="1">
    <source>
        <dbReference type="EMBL" id="QSZ36570.1"/>
    </source>
</evidence>
<dbReference type="EMBL" id="CP063411">
    <property type="protein sequence ID" value="QSZ36570.1"/>
    <property type="molecule type" value="Genomic_DNA"/>
</dbReference>
<reference evidence="1" key="1">
    <citation type="submission" date="2020-10" db="EMBL/GenBank/DDBJ databases">
        <title>Genome Sequence of Monilinia vaccinii-corymbosi Sheds Light on Mummy Berry Disease Infection of Blueberry and Mating Type.</title>
        <authorList>
            <person name="Yow A.G."/>
            <person name="Zhang Y."/>
            <person name="Bansal K."/>
            <person name="Eacker S.M."/>
            <person name="Sullivan S."/>
            <person name="Liachko I."/>
            <person name="Cubeta M.A."/>
            <person name="Rollins J.A."/>
            <person name="Ashrafi H."/>
        </authorList>
    </citation>
    <scope>NUCLEOTIDE SEQUENCE</scope>
    <source>
        <strain evidence="1">RL-1</strain>
    </source>
</reference>
<name>A0A8A3PN51_9HELO</name>